<reference evidence="2" key="1">
    <citation type="journal article" date="2019" name="Int. J. Syst. Evol. Microbiol.">
        <title>The Global Catalogue of Microorganisms (GCM) 10K type strain sequencing project: providing services to taxonomists for standard genome sequencing and annotation.</title>
        <authorList>
            <consortium name="The Broad Institute Genomics Platform"/>
            <consortium name="The Broad Institute Genome Sequencing Center for Infectious Disease"/>
            <person name="Wu L."/>
            <person name="Ma J."/>
        </authorList>
    </citation>
    <scope>NUCLEOTIDE SEQUENCE [LARGE SCALE GENOMIC DNA]</scope>
    <source>
        <strain evidence="2">KCTC 42730</strain>
    </source>
</reference>
<accession>A0ABV7CN41</accession>
<evidence type="ECO:0000313" key="2">
    <source>
        <dbReference type="Proteomes" id="UP001595453"/>
    </source>
</evidence>
<organism evidence="1 2">
    <name type="scientific">Pseudoalteromonas fenneropenaei</name>
    <dbReference type="NCBI Taxonomy" id="1737459"/>
    <lineage>
        <taxon>Bacteria</taxon>
        <taxon>Pseudomonadati</taxon>
        <taxon>Pseudomonadota</taxon>
        <taxon>Gammaproteobacteria</taxon>
        <taxon>Alteromonadales</taxon>
        <taxon>Pseudoalteromonadaceae</taxon>
        <taxon>Pseudoalteromonas</taxon>
    </lineage>
</organism>
<dbReference type="EMBL" id="JBHRSD010000029">
    <property type="protein sequence ID" value="MFC3033966.1"/>
    <property type="molecule type" value="Genomic_DNA"/>
</dbReference>
<proteinExistence type="predicted"/>
<dbReference type="Proteomes" id="UP001595453">
    <property type="component" value="Unassembled WGS sequence"/>
</dbReference>
<name>A0ABV7CN41_9GAMM</name>
<dbReference type="RefSeq" id="WP_377126349.1">
    <property type="nucleotide sequence ID" value="NZ_JBHRSD010000029.1"/>
</dbReference>
<comment type="caution">
    <text evidence="1">The sequence shown here is derived from an EMBL/GenBank/DDBJ whole genome shotgun (WGS) entry which is preliminary data.</text>
</comment>
<gene>
    <name evidence="1" type="ORF">ACFOEE_15720</name>
</gene>
<evidence type="ECO:0000313" key="1">
    <source>
        <dbReference type="EMBL" id="MFC3033966.1"/>
    </source>
</evidence>
<sequence>MLILSVQTFKMAALLHHFKKLIANYQHSKLIAVVLLLFLLASSIPHANYKPESAEYPLQHIEN</sequence>
<protein>
    <submittedName>
        <fullName evidence="1">Uncharacterized protein</fullName>
    </submittedName>
</protein>
<keyword evidence="2" id="KW-1185">Reference proteome</keyword>